<evidence type="ECO:0000256" key="1">
    <source>
        <dbReference type="SAM" id="SignalP"/>
    </source>
</evidence>
<evidence type="ECO:0000313" key="2">
    <source>
        <dbReference type="EMBL" id="KAF4460896.1"/>
    </source>
</evidence>
<protein>
    <submittedName>
        <fullName evidence="2">Uncharacterized protein</fullName>
    </submittedName>
</protein>
<reference evidence="2 3" key="1">
    <citation type="submission" date="2020-01" db="EMBL/GenBank/DDBJ databases">
        <title>Identification and distribution of gene clusters putatively required for synthesis of sphingolipid metabolism inhibitors in phylogenetically diverse species of the filamentous fungus Fusarium.</title>
        <authorList>
            <person name="Kim H.-S."/>
            <person name="Busman M."/>
            <person name="Brown D.W."/>
            <person name="Divon H."/>
            <person name="Uhlig S."/>
            <person name="Proctor R.H."/>
        </authorList>
    </citation>
    <scope>NUCLEOTIDE SEQUENCE [LARGE SCALE GENOMIC DNA]</scope>
    <source>
        <strain evidence="2 3">NRRL 20459</strain>
    </source>
</reference>
<name>A0A8H4L235_9HYPO</name>
<dbReference type="OrthoDB" id="3426753at2759"/>
<gene>
    <name evidence="2" type="ORF">FALBO_12311</name>
</gene>
<organism evidence="2 3">
    <name type="scientific">Fusarium albosuccineum</name>
    <dbReference type="NCBI Taxonomy" id="1237068"/>
    <lineage>
        <taxon>Eukaryota</taxon>
        <taxon>Fungi</taxon>
        <taxon>Dikarya</taxon>
        <taxon>Ascomycota</taxon>
        <taxon>Pezizomycotina</taxon>
        <taxon>Sordariomycetes</taxon>
        <taxon>Hypocreomycetidae</taxon>
        <taxon>Hypocreales</taxon>
        <taxon>Nectriaceae</taxon>
        <taxon>Fusarium</taxon>
        <taxon>Fusarium decemcellulare species complex</taxon>
    </lineage>
</organism>
<evidence type="ECO:0000313" key="3">
    <source>
        <dbReference type="Proteomes" id="UP000554235"/>
    </source>
</evidence>
<keyword evidence="1" id="KW-0732">Signal</keyword>
<feature type="chain" id="PRO_5034686399" evidence="1">
    <location>
        <begin position="20"/>
        <end position="194"/>
    </location>
</feature>
<dbReference type="Pfam" id="PF11578">
    <property type="entry name" value="DUF3237"/>
    <property type="match status" value="1"/>
</dbReference>
<accession>A0A8H4L235</accession>
<proteinExistence type="predicted"/>
<sequence length="194" mass="20532">MRAAYTIAALPLNLGVALAVGGLALLGRSEVGVFNPPKAAPFLTLDLKIGIPANVSTPDGPTGLAPNREGGKVKGAFEADILPLGAAYERVVENEVGENSFYQNIYIFQTAQNETLSLNVDGILHYDNNALHGFGFAKIATSIPQFLKYNYQAFVIEVEGDFNTGTAVAEVFELKPCGRRDGKPIKALLPPGGA</sequence>
<keyword evidence="3" id="KW-1185">Reference proteome</keyword>
<dbReference type="Proteomes" id="UP000554235">
    <property type="component" value="Unassembled WGS sequence"/>
</dbReference>
<dbReference type="EMBL" id="JAADYS010001830">
    <property type="protein sequence ID" value="KAF4460896.1"/>
    <property type="molecule type" value="Genomic_DNA"/>
</dbReference>
<comment type="caution">
    <text evidence="2">The sequence shown here is derived from an EMBL/GenBank/DDBJ whole genome shotgun (WGS) entry which is preliminary data.</text>
</comment>
<dbReference type="AlphaFoldDB" id="A0A8H4L235"/>
<feature type="signal peptide" evidence="1">
    <location>
        <begin position="1"/>
        <end position="19"/>
    </location>
</feature>